<dbReference type="Gene3D" id="1.10.10.60">
    <property type="entry name" value="Homeodomain-like"/>
    <property type="match status" value="2"/>
</dbReference>
<dbReference type="RefSeq" id="WP_089790765.1">
    <property type="nucleotide sequence ID" value="NZ_FOIU01000001.1"/>
</dbReference>
<dbReference type="GO" id="GO:0003700">
    <property type="term" value="F:DNA-binding transcription factor activity"/>
    <property type="evidence" value="ECO:0007669"/>
    <property type="project" value="InterPro"/>
</dbReference>
<dbReference type="PANTHER" id="PTHR43280:SF2">
    <property type="entry name" value="HTH-TYPE TRANSCRIPTIONAL REGULATOR EXSA"/>
    <property type="match status" value="1"/>
</dbReference>
<evidence type="ECO:0000256" key="3">
    <source>
        <dbReference type="ARBA" id="ARBA00023163"/>
    </source>
</evidence>
<dbReference type="PANTHER" id="PTHR43280">
    <property type="entry name" value="ARAC-FAMILY TRANSCRIPTIONAL REGULATOR"/>
    <property type="match status" value="1"/>
</dbReference>
<dbReference type="SMART" id="SM00342">
    <property type="entry name" value="HTH_ARAC"/>
    <property type="match status" value="1"/>
</dbReference>
<evidence type="ECO:0000259" key="4">
    <source>
        <dbReference type="PROSITE" id="PS01124"/>
    </source>
</evidence>
<reference evidence="6" key="1">
    <citation type="submission" date="2016-10" db="EMBL/GenBank/DDBJ databases">
        <authorList>
            <person name="Varghese N."/>
            <person name="Submissions S."/>
        </authorList>
    </citation>
    <scope>NUCLEOTIDE SEQUENCE [LARGE SCALE GENOMIC DNA]</scope>
    <source>
        <strain evidence="6">DSM 17724</strain>
    </source>
</reference>
<dbReference type="STRING" id="356305.SAMN05421841_0827"/>
<sequence length="294" mass="34483">MNNLNCSKIIKENPRVLSWNKDIQVMHYQTHQEIIRANMCVHMNMISIVMHGTKEILGCGMKRIVPSGSGFFMKKGSYLVSDKIEDEEKGYESIIIFFSDAWLQSQIDTIFDCKNTAETKVEDCLNADIALLEEDELMNSVIAQFKSYFEVNQDKERLQVLLPFKMRELFQILISAPNGYHFEKRLRSLDNHQNPDLVILMENNYKENISLEQYAFLANCSLSTFKRKFVQTFKTNPGRWIMQRRLEESYELLKNSEKNITEIAYEVGFETPAHFIASFKQKYRNTPKQLQQQL</sequence>
<gene>
    <name evidence="5" type="ORF">SAMN05421841_0827</name>
</gene>
<keyword evidence="2" id="KW-0238">DNA-binding</keyword>
<dbReference type="Proteomes" id="UP000199469">
    <property type="component" value="Unassembled WGS sequence"/>
</dbReference>
<keyword evidence="1" id="KW-0805">Transcription regulation</keyword>
<dbReference type="OrthoDB" id="4480133at2"/>
<dbReference type="EMBL" id="FOIU01000001">
    <property type="protein sequence ID" value="SEW05654.1"/>
    <property type="molecule type" value="Genomic_DNA"/>
</dbReference>
<dbReference type="InterPro" id="IPR054015">
    <property type="entry name" value="ExsA-like_N"/>
</dbReference>
<proteinExistence type="predicted"/>
<accession>A0A1I0NVE5</accession>
<dbReference type="SUPFAM" id="SSF46689">
    <property type="entry name" value="Homeodomain-like"/>
    <property type="match status" value="2"/>
</dbReference>
<evidence type="ECO:0000313" key="6">
    <source>
        <dbReference type="Proteomes" id="UP000199469"/>
    </source>
</evidence>
<dbReference type="InterPro" id="IPR018060">
    <property type="entry name" value="HTH_AraC"/>
</dbReference>
<organism evidence="5 6">
    <name type="scientific">Chryseobacterium wanjuense</name>
    <dbReference type="NCBI Taxonomy" id="356305"/>
    <lineage>
        <taxon>Bacteria</taxon>
        <taxon>Pseudomonadati</taxon>
        <taxon>Bacteroidota</taxon>
        <taxon>Flavobacteriia</taxon>
        <taxon>Flavobacteriales</taxon>
        <taxon>Weeksellaceae</taxon>
        <taxon>Chryseobacterium group</taxon>
        <taxon>Chryseobacterium</taxon>
    </lineage>
</organism>
<dbReference type="GO" id="GO:0043565">
    <property type="term" value="F:sequence-specific DNA binding"/>
    <property type="evidence" value="ECO:0007669"/>
    <property type="project" value="InterPro"/>
</dbReference>
<dbReference type="Pfam" id="PF22200">
    <property type="entry name" value="ExsA_N"/>
    <property type="match status" value="1"/>
</dbReference>
<dbReference type="InterPro" id="IPR009057">
    <property type="entry name" value="Homeodomain-like_sf"/>
</dbReference>
<protein>
    <submittedName>
        <fullName evidence="5">Transcriptional regulator, AraC family</fullName>
    </submittedName>
</protein>
<evidence type="ECO:0000256" key="1">
    <source>
        <dbReference type="ARBA" id="ARBA00023015"/>
    </source>
</evidence>
<evidence type="ECO:0000313" key="5">
    <source>
        <dbReference type="EMBL" id="SEW05654.1"/>
    </source>
</evidence>
<name>A0A1I0NVE5_9FLAO</name>
<keyword evidence="6" id="KW-1185">Reference proteome</keyword>
<evidence type="ECO:0000256" key="2">
    <source>
        <dbReference type="ARBA" id="ARBA00023125"/>
    </source>
</evidence>
<dbReference type="AlphaFoldDB" id="A0A1I0NVE5"/>
<feature type="domain" description="HTH araC/xylS-type" evidence="4">
    <location>
        <begin position="195"/>
        <end position="293"/>
    </location>
</feature>
<keyword evidence="3" id="KW-0804">Transcription</keyword>
<dbReference type="Pfam" id="PF12833">
    <property type="entry name" value="HTH_18"/>
    <property type="match status" value="1"/>
</dbReference>
<dbReference type="PROSITE" id="PS01124">
    <property type="entry name" value="HTH_ARAC_FAMILY_2"/>
    <property type="match status" value="1"/>
</dbReference>